<gene>
    <name evidence="1" type="ORF">ZHD862_LOCUS32096</name>
</gene>
<accession>A0A815JLJ8</accession>
<feature type="non-terminal residue" evidence="1">
    <location>
        <position position="1"/>
    </location>
</feature>
<comment type="caution">
    <text evidence="1">The sequence shown here is derived from an EMBL/GenBank/DDBJ whole genome shotgun (WGS) entry which is preliminary data.</text>
</comment>
<evidence type="ECO:0000313" key="1">
    <source>
        <dbReference type="EMBL" id="CAF1380640.1"/>
    </source>
</evidence>
<reference evidence="1" key="1">
    <citation type="submission" date="2021-02" db="EMBL/GenBank/DDBJ databases">
        <authorList>
            <person name="Nowell W R."/>
        </authorList>
    </citation>
    <scope>NUCLEOTIDE SEQUENCE</scope>
</reference>
<name>A0A815JLJ8_9BILA</name>
<evidence type="ECO:0000313" key="2">
    <source>
        <dbReference type="Proteomes" id="UP000663864"/>
    </source>
</evidence>
<proteinExistence type="predicted"/>
<protein>
    <submittedName>
        <fullName evidence="1">Uncharacterized protein</fullName>
    </submittedName>
</protein>
<sequence length="47" mass="5597">RQQQLYSNLANNNFSNGQNSHIFCYGDPHCWTQLCLNHSKAFRRLRD</sequence>
<dbReference type="Proteomes" id="UP000663864">
    <property type="component" value="Unassembled WGS sequence"/>
</dbReference>
<dbReference type="AlphaFoldDB" id="A0A815JLJ8"/>
<organism evidence="1 2">
    <name type="scientific">Rotaria sordida</name>
    <dbReference type="NCBI Taxonomy" id="392033"/>
    <lineage>
        <taxon>Eukaryota</taxon>
        <taxon>Metazoa</taxon>
        <taxon>Spiralia</taxon>
        <taxon>Gnathifera</taxon>
        <taxon>Rotifera</taxon>
        <taxon>Eurotatoria</taxon>
        <taxon>Bdelloidea</taxon>
        <taxon>Philodinida</taxon>
        <taxon>Philodinidae</taxon>
        <taxon>Rotaria</taxon>
    </lineage>
</organism>
<dbReference type="EMBL" id="CAJNOT010003383">
    <property type="protein sequence ID" value="CAF1380640.1"/>
    <property type="molecule type" value="Genomic_DNA"/>
</dbReference>